<dbReference type="PANTHER" id="PTHR42901:SF1">
    <property type="entry name" value="ALCOHOL DEHYDROGENASE"/>
    <property type="match status" value="1"/>
</dbReference>
<evidence type="ECO:0000256" key="3">
    <source>
        <dbReference type="RuleBase" id="RU000363"/>
    </source>
</evidence>
<dbReference type="PROSITE" id="PS00061">
    <property type="entry name" value="ADH_SHORT"/>
    <property type="match status" value="1"/>
</dbReference>
<reference evidence="5" key="1">
    <citation type="journal article" date="2019" name="Int. J. Syst. Evol. Microbiol.">
        <title>The Global Catalogue of Microorganisms (GCM) 10K type strain sequencing project: providing services to taxonomists for standard genome sequencing and annotation.</title>
        <authorList>
            <consortium name="The Broad Institute Genomics Platform"/>
            <consortium name="The Broad Institute Genome Sequencing Center for Infectious Disease"/>
            <person name="Wu L."/>
            <person name="Ma J."/>
        </authorList>
    </citation>
    <scope>NUCLEOTIDE SEQUENCE [LARGE SCALE GENOMIC DNA]</scope>
    <source>
        <strain evidence="5">CCUG 53816</strain>
    </source>
</reference>
<accession>A0ABV7ZMI7</accession>
<protein>
    <submittedName>
        <fullName evidence="4">SDR family oxidoreductase</fullName>
    </submittedName>
</protein>
<evidence type="ECO:0000313" key="4">
    <source>
        <dbReference type="EMBL" id="MFC3848497.1"/>
    </source>
</evidence>
<gene>
    <name evidence="4" type="ORF">ACFOPX_08250</name>
</gene>
<dbReference type="InterPro" id="IPR020904">
    <property type="entry name" value="Sc_DH/Rdtase_CS"/>
</dbReference>
<dbReference type="RefSeq" id="WP_104752244.1">
    <property type="nucleotide sequence ID" value="NZ_FZMF01000018.1"/>
</dbReference>
<dbReference type="PANTHER" id="PTHR42901">
    <property type="entry name" value="ALCOHOL DEHYDROGENASE"/>
    <property type="match status" value="1"/>
</dbReference>
<dbReference type="CDD" id="cd05346">
    <property type="entry name" value="SDR_c5"/>
    <property type="match status" value="1"/>
</dbReference>
<dbReference type="EMBL" id="JBHRZO010000059">
    <property type="protein sequence ID" value="MFC3848497.1"/>
    <property type="molecule type" value="Genomic_DNA"/>
</dbReference>
<comment type="similarity">
    <text evidence="1 3">Belongs to the short-chain dehydrogenases/reductases (SDR) family.</text>
</comment>
<organism evidence="4 5">
    <name type="scientific">Helicobacter baculiformis</name>
    <dbReference type="NCBI Taxonomy" id="427351"/>
    <lineage>
        <taxon>Bacteria</taxon>
        <taxon>Pseudomonadati</taxon>
        <taxon>Campylobacterota</taxon>
        <taxon>Epsilonproteobacteria</taxon>
        <taxon>Campylobacterales</taxon>
        <taxon>Helicobacteraceae</taxon>
        <taxon>Helicobacter</taxon>
    </lineage>
</organism>
<evidence type="ECO:0000256" key="1">
    <source>
        <dbReference type="ARBA" id="ARBA00006484"/>
    </source>
</evidence>
<dbReference type="Proteomes" id="UP001595783">
    <property type="component" value="Unassembled WGS sequence"/>
</dbReference>
<dbReference type="InterPro" id="IPR002347">
    <property type="entry name" value="SDR_fam"/>
</dbReference>
<comment type="caution">
    <text evidence="4">The sequence shown here is derived from an EMBL/GenBank/DDBJ whole genome shotgun (WGS) entry which is preliminary data.</text>
</comment>
<dbReference type="SUPFAM" id="SSF51735">
    <property type="entry name" value="NAD(P)-binding Rossmann-fold domains"/>
    <property type="match status" value="1"/>
</dbReference>
<evidence type="ECO:0000256" key="2">
    <source>
        <dbReference type="ARBA" id="ARBA00023002"/>
    </source>
</evidence>
<keyword evidence="5" id="KW-1185">Reference proteome</keyword>
<dbReference type="Gene3D" id="3.40.50.720">
    <property type="entry name" value="NAD(P)-binding Rossmann-like Domain"/>
    <property type="match status" value="1"/>
</dbReference>
<name>A0ABV7ZMI7_9HELI</name>
<keyword evidence="2" id="KW-0560">Oxidoreductase</keyword>
<dbReference type="PRINTS" id="PR00081">
    <property type="entry name" value="GDHRDH"/>
</dbReference>
<dbReference type="InterPro" id="IPR036291">
    <property type="entry name" value="NAD(P)-bd_dom_sf"/>
</dbReference>
<evidence type="ECO:0000313" key="5">
    <source>
        <dbReference type="Proteomes" id="UP001595783"/>
    </source>
</evidence>
<sequence>MKKCILVTGATSGFGLAITKAFLEEDFIIFGTGRRAEILKKLQNNYHERFIPLCFDIQDKNATQQAINEIFSMTKHIDCLINNAGLALGLEKAFECDVNDWETMVETNINGLLRITRLVLPSMIENNTGTIINIGSIAGTYPYPGSNVYGASKAFVKQFSLNLRADLIGTKIRVSNVEPGLCGETDFSLVRFKGDRGKAKAVYENKTYIKPQDVANIVLWIYKQPPHVNINSIEIMPTNQTFSQLIVK</sequence>
<proteinExistence type="inferred from homology"/>
<dbReference type="Pfam" id="PF00106">
    <property type="entry name" value="adh_short"/>
    <property type="match status" value="1"/>
</dbReference>
<dbReference type="PRINTS" id="PR00080">
    <property type="entry name" value="SDRFAMILY"/>
</dbReference>